<evidence type="ECO:0000259" key="2">
    <source>
        <dbReference type="Pfam" id="PF02517"/>
    </source>
</evidence>
<evidence type="ECO:0000313" key="3">
    <source>
        <dbReference type="EMBL" id="BBD91554.1"/>
    </source>
</evidence>
<keyword evidence="1" id="KW-1133">Transmembrane helix</keyword>
<dbReference type="PANTHER" id="PTHR36435:SF1">
    <property type="entry name" value="CAAX AMINO TERMINAL PROTEASE FAMILY PROTEIN"/>
    <property type="match status" value="1"/>
</dbReference>
<reference evidence="3 4" key="1">
    <citation type="submission" date="2018-05" db="EMBL/GenBank/DDBJ databases">
        <title>Complete genome sequencing of three human clinical isolates of Staphylococcus caprae reveals virulence factors similar to those of S. epidermidis and S. capitis.</title>
        <authorList>
            <person name="Watanabe S."/>
            <person name="Cui L."/>
        </authorList>
    </citation>
    <scope>NUCLEOTIDE SEQUENCE [LARGE SCALE GENOMIC DNA]</scope>
    <source>
        <strain evidence="3 4">JMUB590</strain>
    </source>
</reference>
<keyword evidence="1" id="KW-0472">Membrane</keyword>
<feature type="transmembrane region" description="Helical" evidence="1">
    <location>
        <begin position="20"/>
        <end position="46"/>
    </location>
</feature>
<protein>
    <submittedName>
        <fullName evidence="3">Abortive infection family protein</fullName>
    </submittedName>
</protein>
<dbReference type="PANTHER" id="PTHR36435">
    <property type="entry name" value="SLR1288 PROTEIN"/>
    <property type="match status" value="1"/>
</dbReference>
<feature type="transmembrane region" description="Helical" evidence="1">
    <location>
        <begin position="93"/>
        <end position="117"/>
    </location>
</feature>
<gene>
    <name evidence="3" type="ORF">JMUB590_0444</name>
</gene>
<dbReference type="EMBL" id="AP018586">
    <property type="protein sequence ID" value="BBD91554.1"/>
    <property type="molecule type" value="Genomic_DNA"/>
</dbReference>
<evidence type="ECO:0000256" key="1">
    <source>
        <dbReference type="SAM" id="Phobius"/>
    </source>
</evidence>
<keyword evidence="1" id="KW-0812">Transmembrane</keyword>
<feature type="transmembrane region" description="Helical" evidence="1">
    <location>
        <begin position="52"/>
        <end position="72"/>
    </location>
</feature>
<feature type="transmembrane region" description="Helical" evidence="1">
    <location>
        <begin position="142"/>
        <end position="163"/>
    </location>
</feature>
<keyword evidence="4" id="KW-1185">Reference proteome</keyword>
<evidence type="ECO:0000313" key="4">
    <source>
        <dbReference type="Proteomes" id="UP000274772"/>
    </source>
</evidence>
<feature type="transmembrane region" description="Helical" evidence="1">
    <location>
        <begin position="201"/>
        <end position="218"/>
    </location>
</feature>
<feature type="transmembrane region" description="Helical" evidence="1">
    <location>
        <begin position="230"/>
        <end position="251"/>
    </location>
</feature>
<dbReference type="InterPro" id="IPR003675">
    <property type="entry name" value="Rce1/LyrA-like_dom"/>
</dbReference>
<sequence length="252" mass="29235">MIDSKLDKKSNERHKGNKILNVLIIFVMSIAIQIPVGISLVALPLSLRLNDWYTIAISMLTLGIALLIVWGVRSYYLHRTYEYQHYKMRARDILINLGFFLLVIMCSISANLLMLYFTGDTNTENEKTIDESLSSLVDKSHLPHPTIVLVTVLCICFIGPYLEELVFRGIFKETLFMKSRFWLPLIISSMVFSSQHLSSNIFSYGLYFLMGCALYITYNRRRNLKDSMMVHMLNNSLTTIPIFIGYLYFYFK</sequence>
<dbReference type="Pfam" id="PF02517">
    <property type="entry name" value="Rce1-like"/>
    <property type="match status" value="1"/>
</dbReference>
<dbReference type="RefSeq" id="WP_002444317.1">
    <property type="nucleotide sequence ID" value="NZ_AP018585.1"/>
</dbReference>
<organism evidence="3 4">
    <name type="scientific">Staphylococcus caprae</name>
    <dbReference type="NCBI Taxonomy" id="29380"/>
    <lineage>
        <taxon>Bacteria</taxon>
        <taxon>Bacillati</taxon>
        <taxon>Bacillota</taxon>
        <taxon>Bacilli</taxon>
        <taxon>Bacillales</taxon>
        <taxon>Staphylococcaceae</taxon>
        <taxon>Staphylococcus</taxon>
    </lineage>
</organism>
<proteinExistence type="predicted"/>
<dbReference type="InterPro" id="IPR052710">
    <property type="entry name" value="CAAX_protease"/>
</dbReference>
<accession>A0ABM7FN51</accession>
<dbReference type="Proteomes" id="UP000274772">
    <property type="component" value="Chromosome"/>
</dbReference>
<name>A0ABM7FN51_9STAP</name>
<feature type="domain" description="CAAX prenyl protease 2/Lysostaphin resistance protein A-like" evidence="2">
    <location>
        <begin position="148"/>
        <end position="236"/>
    </location>
</feature>
<dbReference type="GeneID" id="58050215"/>